<evidence type="ECO:0000259" key="2">
    <source>
        <dbReference type="Pfam" id="PF00656"/>
    </source>
</evidence>
<feature type="region of interest" description="Disordered" evidence="1">
    <location>
        <begin position="418"/>
        <end position="446"/>
    </location>
</feature>
<protein>
    <recommendedName>
        <fullName evidence="2">Peptidase C14 caspase domain-containing protein</fullName>
    </recommendedName>
</protein>
<gene>
    <name evidence="3" type="ORF">HGG74_02070</name>
</gene>
<feature type="domain" description="Peptidase C14 caspase" evidence="2">
    <location>
        <begin position="4"/>
        <end position="209"/>
    </location>
</feature>
<dbReference type="GO" id="GO:0004197">
    <property type="term" value="F:cysteine-type endopeptidase activity"/>
    <property type="evidence" value="ECO:0007669"/>
    <property type="project" value="InterPro"/>
</dbReference>
<comment type="caution">
    <text evidence="3">The sequence shown here is derived from an EMBL/GenBank/DDBJ whole genome shotgun (WGS) entry which is preliminary data.</text>
</comment>
<evidence type="ECO:0000313" key="4">
    <source>
        <dbReference type="Proteomes" id="UP000544090"/>
    </source>
</evidence>
<evidence type="ECO:0000256" key="1">
    <source>
        <dbReference type="SAM" id="MobiDB-lite"/>
    </source>
</evidence>
<dbReference type="Pfam" id="PF00656">
    <property type="entry name" value="Peptidase_C14"/>
    <property type="match status" value="1"/>
</dbReference>
<sequence>MADYAVVVGIARYPRFALQELQGPDRDAQDIYGWLVDPDGGGVPPENVKLIRQADLGPLTPDNPEPDMSRVHNALLWIGEQTREVKGDRLYLYFSGHGFAPVLEEGALFTAEASSMLPAYVYAFDWLRGFRQALRFREYVLWMDCCMTYQQSITISEPALRLGTANGVPGPMFVGVAAQTKSALEHPMADGQVHGVFSWTLLQGLRGAAANDRGQVTGESLKSFLHNAMPEFLPESVRSASAVDLHPFIRTDEGITFTRLPERPTFRTVLTFPEAAAGKEFLLWTGRPHIPAVAGTLGSATWTGALVRGLYVAEVPALGLRHGFQVSGAGEVAEQIRDTGPPVRPADPFALHRIEVTADNPAASILVTDYALRLVFSDTGSLRERDMPGVYKIRTEFGRDVSSMREHVVLLDGDLDNHPAPAPPLASPATLPEDAGLPRGAGPERGRFADLGADRAAISVLARYVPADVAGGLVSGWQPLAGLELIDSAGTVFARLADSGPRPAPAGLGPESVWEQEVGPGTYYLRGTLPDGRTLEATVPACPGYVTSIALERAAGPVPGLESEDTAPVRDAAVFLRKAGSGPLPARDEQVIEAARIGLAQGRNPLYRNRGSELQRLLLQDYDDPIAGIIGAHLLLRAAKAANGMRPEDAAVFDAAVVRLRSALGTGQSDVEALSLCCADPQLRRQQPVTVPPLFEASWRLLAEYSYANPELVPLGLWQRVQAAASEGPYFVWATDEPTRKAHLGQLRQWLKRSSRKLAQNQPPDKIRREAMNLALPASALAALWQERTKAPPRP</sequence>
<organism evidence="3 4">
    <name type="scientific">Arthrobacter mobilis</name>
    <dbReference type="NCBI Taxonomy" id="2724944"/>
    <lineage>
        <taxon>Bacteria</taxon>
        <taxon>Bacillati</taxon>
        <taxon>Actinomycetota</taxon>
        <taxon>Actinomycetes</taxon>
        <taxon>Micrococcales</taxon>
        <taxon>Micrococcaceae</taxon>
        <taxon>Arthrobacter</taxon>
    </lineage>
</organism>
<reference evidence="3 4" key="1">
    <citation type="submission" date="2020-04" db="EMBL/GenBank/DDBJ databases">
        <title>Arthrobacter sp. nov.</title>
        <authorList>
            <person name="Liu S."/>
        </authorList>
    </citation>
    <scope>NUCLEOTIDE SEQUENCE [LARGE SCALE GENOMIC DNA]</scope>
    <source>
        <strain evidence="3 4">E918</strain>
    </source>
</reference>
<dbReference type="Proteomes" id="UP000544090">
    <property type="component" value="Unassembled WGS sequence"/>
</dbReference>
<dbReference type="InterPro" id="IPR011600">
    <property type="entry name" value="Pept_C14_caspase"/>
</dbReference>
<accession>A0A7X6HAA0</accession>
<dbReference type="RefSeq" id="WP_168484659.1">
    <property type="nucleotide sequence ID" value="NZ_JAAZSQ010000001.1"/>
</dbReference>
<proteinExistence type="predicted"/>
<dbReference type="AlphaFoldDB" id="A0A7X6HAA0"/>
<dbReference type="GO" id="GO:0006508">
    <property type="term" value="P:proteolysis"/>
    <property type="evidence" value="ECO:0007669"/>
    <property type="project" value="InterPro"/>
</dbReference>
<keyword evidence="4" id="KW-1185">Reference proteome</keyword>
<dbReference type="EMBL" id="JAAZSQ010000001">
    <property type="protein sequence ID" value="NKX53341.1"/>
    <property type="molecule type" value="Genomic_DNA"/>
</dbReference>
<dbReference type="Gene3D" id="3.40.50.1460">
    <property type="match status" value="1"/>
</dbReference>
<name>A0A7X6HAA0_9MICC</name>
<evidence type="ECO:0000313" key="3">
    <source>
        <dbReference type="EMBL" id="NKX53341.1"/>
    </source>
</evidence>